<feature type="transmembrane region" description="Helical" evidence="15">
    <location>
        <begin position="60"/>
        <end position="81"/>
    </location>
</feature>
<feature type="transmembrane region" description="Helical" evidence="15">
    <location>
        <begin position="844"/>
        <end position="867"/>
    </location>
</feature>
<dbReference type="Proteomes" id="UP000299084">
    <property type="component" value="Unassembled WGS sequence"/>
</dbReference>
<evidence type="ECO:0000256" key="13">
    <source>
        <dbReference type="ARBA" id="ARBA00023224"/>
    </source>
</evidence>
<keyword evidence="13 14" id="KW-0807">Transducer</keyword>
<dbReference type="Gene3D" id="1.20.1070.10">
    <property type="entry name" value="Rhodopsin 7-helix transmembrane proteins"/>
    <property type="match status" value="3"/>
</dbReference>
<evidence type="ECO:0000256" key="1">
    <source>
        <dbReference type="ARBA" id="ARBA00002936"/>
    </source>
</evidence>
<feature type="domain" description="G-protein coupled receptors family 1 profile" evidence="16">
    <location>
        <begin position="352"/>
        <end position="571"/>
    </location>
</feature>
<feature type="transmembrane region" description="Helical" evidence="15">
    <location>
        <begin position="238"/>
        <end position="260"/>
    </location>
</feature>
<keyword evidence="9 14" id="KW-0297">G-protein coupled receptor</keyword>
<feature type="transmembrane region" description="Helical" evidence="15">
    <location>
        <begin position="25"/>
        <end position="48"/>
    </location>
</feature>
<dbReference type="GO" id="GO:0004930">
    <property type="term" value="F:G protein-coupled receptor activity"/>
    <property type="evidence" value="ECO:0007669"/>
    <property type="project" value="UniProtKB-KW"/>
</dbReference>
<keyword evidence="6 14" id="KW-0812">Transmembrane</keyword>
<feature type="transmembrane region" description="Helical" evidence="15">
    <location>
        <begin position="372"/>
        <end position="392"/>
    </location>
</feature>
<dbReference type="CDD" id="cd15235">
    <property type="entry name" value="7tmA_OR1A-like"/>
    <property type="match status" value="2"/>
</dbReference>
<evidence type="ECO:0000256" key="12">
    <source>
        <dbReference type="ARBA" id="ARBA00023170"/>
    </source>
</evidence>
<feature type="transmembrane region" description="Helical" evidence="15">
    <location>
        <begin position="140"/>
        <end position="158"/>
    </location>
</feature>
<feature type="transmembrane region" description="Helical" evidence="15">
    <location>
        <begin position="549"/>
        <end position="571"/>
    </location>
</feature>
<dbReference type="EMBL" id="JWIN03000004">
    <property type="protein sequence ID" value="KAB1279712.1"/>
    <property type="molecule type" value="Genomic_DNA"/>
</dbReference>
<dbReference type="Pfam" id="PF13853">
    <property type="entry name" value="7tm_4"/>
    <property type="match status" value="3"/>
</dbReference>
<keyword evidence="12 14" id="KW-0675">Receptor</keyword>
<feature type="transmembrane region" description="Helical" evidence="15">
    <location>
        <begin position="101"/>
        <end position="119"/>
    </location>
</feature>
<dbReference type="InterPro" id="IPR000725">
    <property type="entry name" value="Olfact_rcpt"/>
</dbReference>
<evidence type="ECO:0000256" key="15">
    <source>
        <dbReference type="SAM" id="Phobius"/>
    </source>
</evidence>
<dbReference type="GO" id="GO:0004984">
    <property type="term" value="F:olfactory receptor activity"/>
    <property type="evidence" value="ECO:0007669"/>
    <property type="project" value="InterPro"/>
</dbReference>
<feature type="transmembrane region" description="Helical" evidence="15">
    <location>
        <begin position="205"/>
        <end position="226"/>
    </location>
</feature>
<keyword evidence="10 15" id="KW-0472">Membrane</keyword>
<dbReference type="PROSITE" id="PS50262">
    <property type="entry name" value="G_PROTEIN_RECEP_F1_2"/>
    <property type="match status" value="3"/>
</dbReference>
<evidence type="ECO:0000256" key="14">
    <source>
        <dbReference type="RuleBase" id="RU000688"/>
    </source>
</evidence>
<evidence type="ECO:0000256" key="6">
    <source>
        <dbReference type="ARBA" id="ARBA00022692"/>
    </source>
</evidence>
<comment type="subcellular location">
    <subcellularLocation>
        <location evidence="3">Cell membrane</location>
        <topology evidence="3">Multi-pass membrane protein</topology>
    </subcellularLocation>
</comment>
<keyword evidence="18" id="KW-1185">Reference proteome</keyword>
<feature type="transmembrane region" description="Helical" evidence="15">
    <location>
        <begin position="656"/>
        <end position="679"/>
    </location>
</feature>
<comment type="function">
    <text evidence="2">Putative odorant or sperm cell receptor.</text>
</comment>
<feature type="domain" description="G-protein coupled receptors family 1 profile" evidence="16">
    <location>
        <begin position="41"/>
        <end position="252"/>
    </location>
</feature>
<comment type="function">
    <text evidence="1">Odorant receptor.</text>
</comment>
<evidence type="ECO:0000256" key="5">
    <source>
        <dbReference type="ARBA" id="ARBA00022606"/>
    </source>
</evidence>
<dbReference type="PROSITE" id="PS00237">
    <property type="entry name" value="G_PROTEIN_RECEP_F1_1"/>
    <property type="match status" value="1"/>
</dbReference>
<dbReference type="FunFam" id="1.20.1070.10:FF:000009">
    <property type="entry name" value="Olfactory receptor"/>
    <property type="match status" value="1"/>
</dbReference>
<keyword evidence="4" id="KW-1003">Cell membrane</keyword>
<dbReference type="AlphaFoldDB" id="A0A5N4E8H2"/>
<keyword evidence="7" id="KW-0552">Olfaction</keyword>
<evidence type="ECO:0000256" key="8">
    <source>
        <dbReference type="ARBA" id="ARBA00022989"/>
    </source>
</evidence>
<evidence type="ECO:0000313" key="18">
    <source>
        <dbReference type="Proteomes" id="UP000299084"/>
    </source>
</evidence>
<comment type="similarity">
    <text evidence="14">Belongs to the G-protein coupled receptor 1 family.</text>
</comment>
<name>A0A5N4E8H2_CAMDR</name>
<keyword evidence="8 15" id="KW-1133">Transmembrane helix</keyword>
<evidence type="ECO:0000256" key="10">
    <source>
        <dbReference type="ARBA" id="ARBA00023136"/>
    </source>
</evidence>
<feature type="transmembrane region" description="Helical" evidence="15">
    <location>
        <begin position="340"/>
        <end position="360"/>
    </location>
</feature>
<evidence type="ECO:0000256" key="11">
    <source>
        <dbReference type="ARBA" id="ARBA00023157"/>
    </source>
</evidence>
<protein>
    <submittedName>
        <fullName evidence="17">Olfactory receptor 1L6</fullName>
    </submittedName>
</protein>
<feature type="transmembrane region" description="Helical" evidence="15">
    <location>
        <begin position="451"/>
        <end position="469"/>
    </location>
</feature>
<dbReference type="PRINTS" id="PR00237">
    <property type="entry name" value="GPCRRHODOPSN"/>
</dbReference>
<sequence>MTKGNQSHITEFLLLGLTSDPKKQVWLFASFLAMYLVNVAGNSVITAAIRGDARLHTPMYFLLSNPSLVDICFTNVIVPRMPANMMSKNKKVPFAQCLTQMYFFVAFGITDSFLLAVMATDRYVAICNPLHYTATMNPRCCLLLVIASWVVSHLHSLTHTILMARLSFCGLNVIHHFFCDVQPLLTLSCSDTSINELLAFTEGSFVIMSPFLFIIVSYVYITCAILRLPSGRGRYKVFSTCGSHITVVALYYGTAISVYIRPSSTYSVTKDRVVTVIYTVPHLPPLITKAIEAEEKTPGLSSGHHGGRHLFTETAMVKGNQSHMTEFLLLGLTSDPKKQVWLFASFLVNVASNSVIIATIRGDARLHTPMYFLLSNLSLVDICFTTVIVPQMLVNMLTQRKTIPFAQCLTQMYFFVAFGITDSFLLAAMATDRYVAICNPLHYTATMNPRCCLLLVIASWVVSHLHSLTHTILMARLSFCGPNVIHHFFCDVQPLLTLSCSDTSVNELLAFTEGSFVIMSPFLFIIVSYVYITCAVLRLPSGRGRYKVFSTCGSHLTVVALFYGTITSVYIRPSSTYAVTKDRVVTVIYTVVAKDNTAREHLHLVHKTPRLTLLRTEDAGDVVADEDDGDEDGKNQTSSPDFLLLGFSQHPEQQPLLFGLFLGMYLVTVLGNLLIILAIGSDPRLHTPMYFFLANLSFIDTCFSCTIMYFFMALALLDDFLLAVMAYDRYVAICLPLHYATIMCPQRCLLLVAASWLCSHLLAFSLTLLMSQFSFCAPYSIPHFFCDLLPLLKRACSDTHIFQTMMFAEAALSGVVPLTCVLVSYAHIIHTILRVPSAGGRQKVFSTCGSHLTVVTLFYGTVFLVYFQPSSSYSADTGMVASVMYTMVTPMLNPFIYSLRNRDMKEALWRLLGWGRCSTP</sequence>
<feature type="domain" description="G-protein coupled receptors family 1 profile" evidence="16">
    <location>
        <begin position="671"/>
        <end position="897"/>
    </location>
</feature>
<dbReference type="InterPro" id="IPR017452">
    <property type="entry name" value="GPCR_Rhodpsn_7TM"/>
</dbReference>
<gene>
    <name evidence="17" type="ORF">Cadr_000016197</name>
</gene>
<keyword evidence="11" id="KW-1015">Disulfide bond</keyword>
<evidence type="ECO:0000256" key="2">
    <source>
        <dbReference type="ARBA" id="ARBA00003929"/>
    </source>
</evidence>
<comment type="caution">
    <text evidence="17">The sequence shown here is derived from an EMBL/GenBank/DDBJ whole genome shotgun (WGS) entry which is preliminary data.</text>
</comment>
<feature type="transmembrane region" description="Helical" evidence="15">
    <location>
        <begin position="691"/>
        <end position="714"/>
    </location>
</feature>
<evidence type="ECO:0000256" key="9">
    <source>
        <dbReference type="ARBA" id="ARBA00023040"/>
    </source>
</evidence>
<dbReference type="FunFam" id="1.20.1070.10:FF:000082">
    <property type="entry name" value="Olfactory receptor 1A1"/>
    <property type="match status" value="2"/>
</dbReference>
<evidence type="ECO:0000313" key="17">
    <source>
        <dbReference type="EMBL" id="KAB1279712.1"/>
    </source>
</evidence>
<evidence type="ECO:0000256" key="7">
    <source>
        <dbReference type="ARBA" id="ARBA00022725"/>
    </source>
</evidence>
<evidence type="ECO:0000256" key="3">
    <source>
        <dbReference type="ARBA" id="ARBA00004651"/>
    </source>
</evidence>
<evidence type="ECO:0000256" key="4">
    <source>
        <dbReference type="ARBA" id="ARBA00022475"/>
    </source>
</evidence>
<feature type="transmembrane region" description="Helical" evidence="15">
    <location>
        <begin position="810"/>
        <end position="832"/>
    </location>
</feature>
<feature type="transmembrane region" description="Helical" evidence="15">
    <location>
        <begin position="748"/>
        <end position="770"/>
    </location>
</feature>
<dbReference type="PANTHER" id="PTHR48001">
    <property type="entry name" value="OLFACTORY RECEPTOR"/>
    <property type="match status" value="1"/>
</dbReference>
<feature type="transmembrane region" description="Helical" evidence="15">
    <location>
        <begin position="516"/>
        <end position="537"/>
    </location>
</feature>
<dbReference type="GO" id="GO:0005886">
    <property type="term" value="C:plasma membrane"/>
    <property type="evidence" value="ECO:0007669"/>
    <property type="project" value="UniProtKB-SubCell"/>
</dbReference>
<proteinExistence type="inferred from homology"/>
<organism evidence="17 18">
    <name type="scientific">Camelus dromedarius</name>
    <name type="common">Dromedary</name>
    <name type="synonym">Arabian camel</name>
    <dbReference type="NCBI Taxonomy" id="9838"/>
    <lineage>
        <taxon>Eukaryota</taxon>
        <taxon>Metazoa</taxon>
        <taxon>Chordata</taxon>
        <taxon>Craniata</taxon>
        <taxon>Vertebrata</taxon>
        <taxon>Euteleostomi</taxon>
        <taxon>Mammalia</taxon>
        <taxon>Eutheria</taxon>
        <taxon>Laurasiatheria</taxon>
        <taxon>Artiodactyla</taxon>
        <taxon>Tylopoda</taxon>
        <taxon>Camelidae</taxon>
        <taxon>Camelus</taxon>
    </lineage>
</organism>
<reference evidence="17 18" key="1">
    <citation type="journal article" date="2019" name="Mol. Ecol. Resour.">
        <title>Improving Illumina assemblies with Hi-C and long reads: an example with the North African dromedary.</title>
        <authorList>
            <person name="Elbers J.P."/>
            <person name="Rogers M.F."/>
            <person name="Perelman P.L."/>
            <person name="Proskuryakova A.A."/>
            <person name="Serdyukova N.A."/>
            <person name="Johnson W.E."/>
            <person name="Horin P."/>
            <person name="Corander J."/>
            <person name="Murphy D."/>
            <person name="Burger P.A."/>
        </authorList>
    </citation>
    <scope>NUCLEOTIDE SEQUENCE [LARGE SCALE GENOMIC DNA]</scope>
    <source>
        <strain evidence="17">Drom800</strain>
        <tissue evidence="17">Blood</tissue>
    </source>
</reference>
<dbReference type="SUPFAM" id="SSF81321">
    <property type="entry name" value="Family A G protein-coupled receptor-like"/>
    <property type="match status" value="3"/>
</dbReference>
<accession>A0A5N4E8H2</accession>
<keyword evidence="5" id="KW-0716">Sensory transduction</keyword>
<dbReference type="InterPro" id="IPR000276">
    <property type="entry name" value="GPCR_Rhodpsn"/>
</dbReference>
<feature type="transmembrane region" description="Helical" evidence="15">
    <location>
        <begin position="879"/>
        <end position="899"/>
    </location>
</feature>
<feature type="transmembrane region" description="Helical" evidence="15">
    <location>
        <begin position="720"/>
        <end position="741"/>
    </location>
</feature>
<evidence type="ECO:0000259" key="16">
    <source>
        <dbReference type="PROSITE" id="PS50262"/>
    </source>
</evidence>
<feature type="transmembrane region" description="Helical" evidence="15">
    <location>
        <begin position="412"/>
        <end position="430"/>
    </location>
</feature>
<dbReference type="PRINTS" id="PR00245">
    <property type="entry name" value="OLFACTORYR"/>
</dbReference>